<dbReference type="InterPro" id="IPR048319">
    <property type="entry name" value="Vps52_CC"/>
</dbReference>
<evidence type="ECO:0000313" key="10">
    <source>
        <dbReference type="EMBL" id="CAK9051375.1"/>
    </source>
</evidence>
<keyword evidence="5" id="KW-0333">Golgi apparatus</keyword>
<dbReference type="Proteomes" id="UP001642484">
    <property type="component" value="Unassembled WGS sequence"/>
</dbReference>
<dbReference type="PANTHER" id="PTHR14190:SF7">
    <property type="entry name" value="VACUOLAR PROTEIN SORTING-ASSOCIATED PROTEIN 52 HOMOLOG"/>
    <property type="match status" value="1"/>
</dbReference>
<comment type="similarity">
    <text evidence="6">Belongs to the MT-A70-like family.</text>
</comment>
<evidence type="ECO:0000259" key="8">
    <source>
        <dbReference type="Pfam" id="PF04129"/>
    </source>
</evidence>
<feature type="domain" description="Vps52 C-terminal" evidence="9">
    <location>
        <begin position="767"/>
        <end position="1008"/>
    </location>
</feature>
<dbReference type="PROSITE" id="PS00092">
    <property type="entry name" value="N6_MTASE"/>
    <property type="match status" value="1"/>
</dbReference>
<comment type="subcellular location">
    <subcellularLocation>
        <location evidence="1">Golgi apparatus</location>
        <location evidence="1">trans-Golgi network</location>
    </subcellularLocation>
</comment>
<evidence type="ECO:0000313" key="11">
    <source>
        <dbReference type="Proteomes" id="UP001642484"/>
    </source>
</evidence>
<feature type="region of interest" description="Disordered" evidence="7">
    <location>
        <begin position="1"/>
        <end position="96"/>
    </location>
</feature>
<dbReference type="InterPro" id="IPR048361">
    <property type="entry name" value="Vps52_C"/>
</dbReference>
<dbReference type="EMBL" id="CAXAMN010017891">
    <property type="protein sequence ID" value="CAK9051375.1"/>
    <property type="molecule type" value="Genomic_DNA"/>
</dbReference>
<feature type="compositionally biased region" description="Basic residues" evidence="7">
    <location>
        <begin position="436"/>
        <end position="450"/>
    </location>
</feature>
<dbReference type="Pfam" id="PF20655">
    <property type="entry name" value="Vps52_C"/>
    <property type="match status" value="1"/>
</dbReference>
<evidence type="ECO:0000256" key="3">
    <source>
        <dbReference type="ARBA" id="ARBA00022448"/>
    </source>
</evidence>
<proteinExistence type="inferred from homology"/>
<evidence type="ECO:0000256" key="4">
    <source>
        <dbReference type="ARBA" id="ARBA00022927"/>
    </source>
</evidence>
<comment type="caution">
    <text evidence="10">The sequence shown here is derived from an EMBL/GenBank/DDBJ whole genome shotgun (WGS) entry which is preliminary data.</text>
</comment>
<keyword evidence="11" id="KW-1185">Reference proteome</keyword>
<dbReference type="InterPro" id="IPR007258">
    <property type="entry name" value="Vps52"/>
</dbReference>
<feature type="compositionally biased region" description="Low complexity" evidence="7">
    <location>
        <begin position="48"/>
        <end position="69"/>
    </location>
</feature>
<keyword evidence="4" id="KW-0653">Protein transport</keyword>
<dbReference type="InterPro" id="IPR029063">
    <property type="entry name" value="SAM-dependent_MTases_sf"/>
</dbReference>
<evidence type="ECO:0000256" key="1">
    <source>
        <dbReference type="ARBA" id="ARBA00004601"/>
    </source>
</evidence>
<dbReference type="Pfam" id="PF04129">
    <property type="entry name" value="Vps52_CC"/>
    <property type="match status" value="1"/>
</dbReference>
<dbReference type="PANTHER" id="PTHR14190">
    <property type="entry name" value="SUPPRESSOR OF ACTIN MUTATIONS 2/VACUOLAR PROTEIN SORTING 52"/>
    <property type="match status" value="1"/>
</dbReference>
<dbReference type="PROSITE" id="PS51143">
    <property type="entry name" value="MT_A70"/>
    <property type="match status" value="1"/>
</dbReference>
<organism evidence="10 11">
    <name type="scientific">Durusdinium trenchii</name>
    <dbReference type="NCBI Taxonomy" id="1381693"/>
    <lineage>
        <taxon>Eukaryota</taxon>
        <taxon>Sar</taxon>
        <taxon>Alveolata</taxon>
        <taxon>Dinophyceae</taxon>
        <taxon>Suessiales</taxon>
        <taxon>Symbiodiniaceae</taxon>
        <taxon>Durusdinium</taxon>
    </lineage>
</organism>
<sequence>MIEPISGAGALRKPRAVSSPDCLRVPRRKSVAPHRGRNWAGRTPRTLGSSPAGSGISRSQSSMQSGASRSRSRRHKKRREKKTKDRRRGGDDSSAFYPAFGYGGPWHMPYGPVDDGVDVKVSSKFLTRNDYCQTFIDTGLRPQNFIRDLDYQNRYSEYPKIQRLIKLKDNILAKRASPGMFLKCDLKTFDLASLGTKFDVVLLDPPWEEYQTRVAGMYVPDEDLSTWTLDELKALKVGEVADHQSFVFLWCGETHLEHGRELFKKWGFRRIEDICWVKTNRQAELDQRGSVKQQSVMYGDSSIIQRTKEHCLVGVKGTVKRSVDTHFIHANCDVDLIMEEEKSFGSTAKPIELYETIEHFCLGRRRLELFGRDRNLRDGWLTLGNGLTTDNWDKETYLKWFEGDVQWPEVEDYKGGRLLGSNPEIDTLRPKSPVRPGRKRSRSLSPRRRMAGGPSSGAGGWRAARASRDYDYEEDEKPLPEDLGEMAPPVQCLTGASKTGPRRAKQRAMLRSRGRGQCHEDELPVDFGDLQELLESVQNGSEDPVAVALEQGVDETKRVAGSIDHQLELLEEESVGDYVGSFQSFEELHQEIVATDSLLEKMERMLGTFQSDLSGISDEIRMLQGQSLQMNLKLQNRRALQSLMSDYVSSVVVSPQLVRQICEEEINEAYLGYLSELNKKLDHVKQQEMQKLPSCAQSAPELEKLRSKAVARIKDFLLQKVNSLKKPKTNLQILQRNVLVRFKSMTQFLAEHHAAVAEEVKGHYVVTMSAVYLKQFRTYVTSLQKLELESSATKSDLLVNDTQSAGRLWDNLGLGRSVQLKDKGNVFSLSGRDAILQQLDKDPIIAHTNKDKIKYYHEQLFRSHQMLLMDTATSEFLFLNDFFDTKGDQSLFVEVFGKTTQYFLDSLEAFLANCYDSVGLLLMVRIVEFYRKRMQQRKVACLDSYLDALQLLLWPRLRHVLEANIVSLRKAYQQSLQAPSNSNPHLVTRRFAELAASLYFLSSQEDTGRSAAAASQQHAPGVLHVAVCHGQPPRWAGWLGLLGEQL</sequence>
<evidence type="ECO:0008006" key="12">
    <source>
        <dbReference type="Google" id="ProtNLM"/>
    </source>
</evidence>
<keyword evidence="3" id="KW-0813">Transport</keyword>
<comment type="similarity">
    <text evidence="2">Belongs to the VPS52 family.</text>
</comment>
<feature type="compositionally biased region" description="Basic residues" evidence="7">
    <location>
        <begin position="25"/>
        <end position="37"/>
    </location>
</feature>
<dbReference type="InterPro" id="IPR007757">
    <property type="entry name" value="MT-A70-like"/>
</dbReference>
<dbReference type="InterPro" id="IPR002052">
    <property type="entry name" value="DNA_methylase_N6_adenine_CS"/>
</dbReference>
<dbReference type="Gene3D" id="3.40.50.150">
    <property type="entry name" value="Vaccinia Virus protein VP39"/>
    <property type="match status" value="1"/>
</dbReference>
<dbReference type="PROSITE" id="PS51592">
    <property type="entry name" value="SAM_MTA70L_2"/>
    <property type="match status" value="1"/>
</dbReference>
<feature type="region of interest" description="Disordered" evidence="7">
    <location>
        <begin position="416"/>
        <end position="503"/>
    </location>
</feature>
<evidence type="ECO:0000256" key="7">
    <source>
        <dbReference type="SAM" id="MobiDB-lite"/>
    </source>
</evidence>
<gene>
    <name evidence="10" type="ORF">CCMP2556_LOCUS26091</name>
</gene>
<dbReference type="Pfam" id="PF05063">
    <property type="entry name" value="MT-A70"/>
    <property type="match status" value="1"/>
</dbReference>
<evidence type="ECO:0000256" key="5">
    <source>
        <dbReference type="ARBA" id="ARBA00023034"/>
    </source>
</evidence>
<feature type="domain" description="Vps52 coiled-coil" evidence="8">
    <location>
        <begin position="578"/>
        <end position="749"/>
    </location>
</feature>
<name>A0ABP0MIS8_9DINO</name>
<reference evidence="10 11" key="1">
    <citation type="submission" date="2024-02" db="EMBL/GenBank/DDBJ databases">
        <authorList>
            <person name="Chen Y."/>
            <person name="Shah S."/>
            <person name="Dougan E. K."/>
            <person name="Thang M."/>
            <person name="Chan C."/>
        </authorList>
    </citation>
    <scope>NUCLEOTIDE SEQUENCE [LARGE SCALE GENOMIC DNA]</scope>
</reference>
<feature type="compositionally biased region" description="Basic residues" evidence="7">
    <location>
        <begin position="70"/>
        <end position="87"/>
    </location>
</feature>
<protein>
    <recommendedName>
        <fullName evidence="12">Vacuolar protein sorting-associated protein 52 homolog</fullName>
    </recommendedName>
</protein>
<evidence type="ECO:0000256" key="6">
    <source>
        <dbReference type="PROSITE-ProRule" id="PRU00489"/>
    </source>
</evidence>
<evidence type="ECO:0000256" key="2">
    <source>
        <dbReference type="ARBA" id="ARBA00008180"/>
    </source>
</evidence>
<accession>A0ABP0MIS8</accession>
<dbReference type="SUPFAM" id="SSF53335">
    <property type="entry name" value="S-adenosyl-L-methionine-dependent methyltransferases"/>
    <property type="match status" value="1"/>
</dbReference>
<evidence type="ECO:0000259" key="9">
    <source>
        <dbReference type="Pfam" id="PF20655"/>
    </source>
</evidence>